<gene>
    <name evidence="2" type="ORF">FMM06_16205</name>
</gene>
<keyword evidence="3" id="KW-1185">Reference proteome</keyword>
<feature type="signal peptide" evidence="1">
    <location>
        <begin position="1"/>
        <end position="20"/>
    </location>
</feature>
<comment type="caution">
    <text evidence="2">The sequence shown here is derived from an EMBL/GenBank/DDBJ whole genome shotgun (WGS) entry which is preliminary data.</text>
</comment>
<evidence type="ECO:0000313" key="3">
    <source>
        <dbReference type="Proteomes" id="UP000317894"/>
    </source>
</evidence>
<dbReference type="Proteomes" id="UP000317894">
    <property type="component" value="Unassembled WGS sequence"/>
</dbReference>
<accession>A0A552UAF8</accession>
<dbReference type="RefSeq" id="WP_144335348.1">
    <property type="nucleotide sequence ID" value="NZ_VJWA01000002.1"/>
</dbReference>
<dbReference type="Pfam" id="PF04402">
    <property type="entry name" value="SIMPL"/>
    <property type="match status" value="1"/>
</dbReference>
<proteinExistence type="predicted"/>
<dbReference type="AlphaFoldDB" id="A0A552UAF8"/>
<dbReference type="OrthoDB" id="7618846at2"/>
<dbReference type="EMBL" id="VJWA01000002">
    <property type="protein sequence ID" value="TRW15179.1"/>
    <property type="molecule type" value="Genomic_DNA"/>
</dbReference>
<evidence type="ECO:0000313" key="2">
    <source>
        <dbReference type="EMBL" id="TRW15179.1"/>
    </source>
</evidence>
<reference evidence="2 3" key="1">
    <citation type="submission" date="2019-07" db="EMBL/GenBank/DDBJ databases">
        <title>Novel species isolated from glacier.</title>
        <authorList>
            <person name="Liu Q."/>
            <person name="Xin Y.-H."/>
        </authorList>
    </citation>
    <scope>NUCLEOTIDE SEQUENCE [LARGE SCALE GENOMIC DNA]</scope>
    <source>
        <strain evidence="2 3">LB1R16</strain>
    </source>
</reference>
<sequence length="235" mass="25067">MRRAFLFATALGVASVPVHAQDTKPPGLGEVLVTANRQNAPYAWQDRPVVGLRRQADSAVVQVSFSSDARDAEVRKREIHAMLAAALDRAAGAGVELVTGGFDLTPVTKTGYQSLPLFSAGRVDTSQATLLVKVRLAGSTAAAGQRIDAFVKAIPRTGRGAVDRTGSLTLTIVDPDQYRDAIAKAVADDARRHAALFGSDYAVQVTGIDGQVVWSQVSPTEVFLHLPYRYTIVPK</sequence>
<dbReference type="InterPro" id="IPR007497">
    <property type="entry name" value="SIMPL/DUF541"/>
</dbReference>
<keyword evidence="1" id="KW-0732">Signal</keyword>
<protein>
    <submittedName>
        <fullName evidence="2">TonB-dependent receptor</fullName>
    </submittedName>
</protein>
<organism evidence="2 3">
    <name type="scientific">Glacieibacterium frigidum</name>
    <dbReference type="NCBI Taxonomy" id="2593303"/>
    <lineage>
        <taxon>Bacteria</taxon>
        <taxon>Pseudomonadati</taxon>
        <taxon>Pseudomonadota</taxon>
        <taxon>Alphaproteobacteria</taxon>
        <taxon>Sphingomonadales</taxon>
        <taxon>Sphingosinicellaceae</taxon>
        <taxon>Glacieibacterium</taxon>
    </lineage>
</organism>
<feature type="chain" id="PRO_5021985301" evidence="1">
    <location>
        <begin position="21"/>
        <end position="235"/>
    </location>
</feature>
<keyword evidence="2" id="KW-0675">Receptor</keyword>
<name>A0A552UAF8_9SPHN</name>
<evidence type="ECO:0000256" key="1">
    <source>
        <dbReference type="SAM" id="SignalP"/>
    </source>
</evidence>